<dbReference type="Pfam" id="PF16976">
    <property type="entry name" value="RcpC"/>
    <property type="match status" value="1"/>
</dbReference>
<proteinExistence type="predicted"/>
<accession>A0A1H5GAJ8</accession>
<dbReference type="Gene3D" id="3.90.1210.10">
    <property type="entry name" value="Antifreeze-like/N-acetylneuraminic acid synthase C-terminal domain"/>
    <property type="match status" value="1"/>
</dbReference>
<feature type="domain" description="SAF" evidence="1">
    <location>
        <begin position="40"/>
        <end position="102"/>
    </location>
</feature>
<dbReference type="AlphaFoldDB" id="A0A1H5GAJ8"/>
<protein>
    <submittedName>
        <fullName evidence="2">Pilus assembly protein CpaB</fullName>
    </submittedName>
</protein>
<dbReference type="Proteomes" id="UP000198985">
    <property type="component" value="Unassembled WGS sequence"/>
</dbReference>
<organism evidence="2 3">
    <name type="scientific">Pseudomonas migulae</name>
    <dbReference type="NCBI Taxonomy" id="78543"/>
    <lineage>
        <taxon>Bacteria</taxon>
        <taxon>Pseudomonadati</taxon>
        <taxon>Pseudomonadota</taxon>
        <taxon>Gammaproteobacteria</taxon>
        <taxon>Pseudomonadales</taxon>
        <taxon>Pseudomonadaceae</taxon>
        <taxon>Pseudomonas</taxon>
    </lineage>
</organism>
<dbReference type="EMBL" id="FNTY01000002">
    <property type="protein sequence ID" value="SEE12742.1"/>
    <property type="molecule type" value="Genomic_DNA"/>
</dbReference>
<dbReference type="SMART" id="SM00858">
    <property type="entry name" value="SAF"/>
    <property type="match status" value="1"/>
</dbReference>
<dbReference type="InterPro" id="IPR013974">
    <property type="entry name" value="SAF"/>
</dbReference>
<dbReference type="NCBIfam" id="TIGR03177">
    <property type="entry name" value="pilus_cpaB"/>
    <property type="match status" value="1"/>
</dbReference>
<reference evidence="2 3" key="1">
    <citation type="submission" date="2016-10" db="EMBL/GenBank/DDBJ databases">
        <authorList>
            <person name="de Groot N.N."/>
        </authorList>
    </citation>
    <scope>NUCLEOTIDE SEQUENCE [LARGE SCALE GENOMIC DNA]</scope>
    <source>
        <strain evidence="2 3">BS3662</strain>
    </source>
</reference>
<name>A0A1H5GAJ8_9PSED</name>
<dbReference type="InterPro" id="IPR017592">
    <property type="entry name" value="Pilus_assmbl_Flp-typ_CpaB"/>
</dbReference>
<evidence type="ECO:0000313" key="2">
    <source>
        <dbReference type="EMBL" id="SEE12742.1"/>
    </source>
</evidence>
<evidence type="ECO:0000259" key="1">
    <source>
        <dbReference type="SMART" id="SM00858"/>
    </source>
</evidence>
<evidence type="ECO:0000313" key="3">
    <source>
        <dbReference type="Proteomes" id="UP000198985"/>
    </source>
</evidence>
<gene>
    <name evidence="2" type="ORF">SAMN04490194_1099</name>
</gene>
<dbReference type="Pfam" id="PF08666">
    <property type="entry name" value="SAF"/>
    <property type="match status" value="1"/>
</dbReference>
<dbReference type="RefSeq" id="WP_084321897.1">
    <property type="nucleotide sequence ID" value="NZ_FNTY01000002.1"/>
</dbReference>
<dbReference type="InterPro" id="IPR031571">
    <property type="entry name" value="RcpC_dom"/>
</dbReference>
<dbReference type="CDD" id="cd11614">
    <property type="entry name" value="SAF_CpaB_FlgA_like"/>
    <property type="match status" value="1"/>
</dbReference>
<sequence length="275" mass="28743">MSSRTLSLIGVSLVMGLGAAWMADSWLSARLNASPDDHLRSVVVATVEIPFGQMVEAQQVTTVRMPMDTIPEDAFDLSEKAVGKIATFDILKGDIVRGARLSEHLGGSTLASLIATDKRAISVRVDDVVGVGGFLLPGNRVDVLATKTTSAGSNSAVSRTILENLRVLAVDQTAGTDKTQPVVVRAVTLEMTTAEAETLVTAQTEGKLQLTLRNPLNTEKKIAAVAPVAPVAPAAPVMAVATATVPKRVVQRSSGESGGAITVIRGVETKVVNIR</sequence>